<dbReference type="Proteomes" id="UP001148629">
    <property type="component" value="Unassembled WGS sequence"/>
</dbReference>
<evidence type="ECO:0000313" key="2">
    <source>
        <dbReference type="Proteomes" id="UP001148629"/>
    </source>
</evidence>
<proteinExistence type="predicted"/>
<comment type="caution">
    <text evidence="1">The sequence shown here is derived from an EMBL/GenBank/DDBJ whole genome shotgun (WGS) entry which is preliminary data.</text>
</comment>
<evidence type="ECO:0000313" key="1">
    <source>
        <dbReference type="EMBL" id="KAJ3541995.1"/>
    </source>
</evidence>
<name>A0ACC1SL86_9HYPO</name>
<gene>
    <name evidence="1" type="ORF">NM208_g4333</name>
</gene>
<sequence>MATYEVKVTIPKKWVETFNENGTKLCFSHGVKDSGSGLNFNVVGTAVVAAENVKLTWTDVYWIAGGRQSFSAGTKIDATTNPEKIKFHQMVKLDKAFVLEPPVQDDKVEDGQFSFNNEPIASAYLYKSIVQEDGGKEETLPFYISQGGPNPPGRSIFTPKPVTRIYFAKHVETGTMIEDYQTVPIDIDLTGKTKAEVAYDADGNWKEKEA</sequence>
<dbReference type="EMBL" id="JANRMS010000320">
    <property type="protein sequence ID" value="KAJ3541995.1"/>
    <property type="molecule type" value="Genomic_DNA"/>
</dbReference>
<reference evidence="1" key="1">
    <citation type="submission" date="2022-08" db="EMBL/GenBank/DDBJ databases">
        <title>Genome Sequence of Fusarium decemcellulare.</title>
        <authorList>
            <person name="Buettner E."/>
        </authorList>
    </citation>
    <scope>NUCLEOTIDE SEQUENCE</scope>
    <source>
        <strain evidence="1">Babe19</strain>
    </source>
</reference>
<accession>A0ACC1SL86</accession>
<protein>
    <submittedName>
        <fullName evidence="1">Uncharacterized protein</fullName>
    </submittedName>
</protein>
<keyword evidence="2" id="KW-1185">Reference proteome</keyword>
<organism evidence="1 2">
    <name type="scientific">Fusarium decemcellulare</name>
    <dbReference type="NCBI Taxonomy" id="57161"/>
    <lineage>
        <taxon>Eukaryota</taxon>
        <taxon>Fungi</taxon>
        <taxon>Dikarya</taxon>
        <taxon>Ascomycota</taxon>
        <taxon>Pezizomycotina</taxon>
        <taxon>Sordariomycetes</taxon>
        <taxon>Hypocreomycetidae</taxon>
        <taxon>Hypocreales</taxon>
        <taxon>Nectriaceae</taxon>
        <taxon>Fusarium</taxon>
        <taxon>Fusarium decemcellulare species complex</taxon>
    </lineage>
</organism>